<evidence type="ECO:0000259" key="1">
    <source>
        <dbReference type="Pfam" id="PF14393"/>
    </source>
</evidence>
<dbReference type="AlphaFoldDB" id="A0A0R1TD43"/>
<dbReference type="STRING" id="1423740.FC36_GL001909"/>
<accession>A0A0R1TD43</accession>
<dbReference type="OrthoDB" id="9798746at2"/>
<gene>
    <name evidence="2" type="ORF">FC36_GL001909</name>
</gene>
<proteinExistence type="predicted"/>
<dbReference type="Proteomes" id="UP000051048">
    <property type="component" value="Unassembled WGS sequence"/>
</dbReference>
<dbReference type="EMBL" id="AZFH01000200">
    <property type="protein sequence ID" value="KRL76579.1"/>
    <property type="molecule type" value="Genomic_DNA"/>
</dbReference>
<reference evidence="2 3" key="1">
    <citation type="journal article" date="2015" name="Genome Announc.">
        <title>Expanding the biotechnology potential of lactobacilli through comparative genomics of 213 strains and associated genera.</title>
        <authorList>
            <person name="Sun Z."/>
            <person name="Harris H.M."/>
            <person name="McCann A."/>
            <person name="Guo C."/>
            <person name="Argimon S."/>
            <person name="Zhang W."/>
            <person name="Yang X."/>
            <person name="Jeffery I.B."/>
            <person name="Cooney J.C."/>
            <person name="Kagawa T.F."/>
            <person name="Liu W."/>
            <person name="Song Y."/>
            <person name="Salvetti E."/>
            <person name="Wrobel A."/>
            <person name="Rasinkangas P."/>
            <person name="Parkhill J."/>
            <person name="Rea M.C."/>
            <person name="O'Sullivan O."/>
            <person name="Ritari J."/>
            <person name="Douillard F.P."/>
            <person name="Paul Ross R."/>
            <person name="Yang R."/>
            <person name="Briner A.E."/>
            <person name="Felis G.E."/>
            <person name="de Vos W.M."/>
            <person name="Barrangou R."/>
            <person name="Klaenhammer T.R."/>
            <person name="Caufield P.W."/>
            <person name="Cui Y."/>
            <person name="Zhang H."/>
            <person name="O'Toole P.W."/>
        </authorList>
    </citation>
    <scope>NUCLEOTIDE SEQUENCE [LARGE SCALE GENOMIC DNA]</scope>
    <source>
        <strain evidence="2 3">DSM 15833</strain>
    </source>
</reference>
<evidence type="ECO:0000313" key="2">
    <source>
        <dbReference type="EMBL" id="KRL76579.1"/>
    </source>
</evidence>
<sequence>MKVEELSLKNEVYVISHKKAKMPGDDMYYPLQVGNSLENFNGYLRDNTGVNISEKNKSYCELTGQYWAANNRQADVKGLVHYRRFFSNGKKNFFLSVEKKYRDIMSEATLDELMNQYDMILPNKRNYYIETNWQQYAHAHNEEDLKVLRSVLEEKYPDYLDIFDKWMAKKVGHKFNMLIAKAPIFDSYTEWVIDVLEEVENRIDISTYSAYNQRVFGFLSERLLDVWVEKNNINYVEVPVMFMGKQHWIKKIIKFLQRKFIGGSKE</sequence>
<organism evidence="2 3">
    <name type="scientific">Ligilactobacillus equi DSM 15833 = JCM 10991</name>
    <dbReference type="NCBI Taxonomy" id="1423740"/>
    <lineage>
        <taxon>Bacteria</taxon>
        <taxon>Bacillati</taxon>
        <taxon>Bacillota</taxon>
        <taxon>Bacilli</taxon>
        <taxon>Lactobacillales</taxon>
        <taxon>Lactobacillaceae</taxon>
        <taxon>Ligilactobacillus</taxon>
    </lineage>
</organism>
<feature type="domain" description="DUF4422" evidence="1">
    <location>
        <begin position="12"/>
        <end position="231"/>
    </location>
</feature>
<evidence type="ECO:0000313" key="3">
    <source>
        <dbReference type="Proteomes" id="UP000051048"/>
    </source>
</evidence>
<dbReference type="InterPro" id="IPR025536">
    <property type="entry name" value="DUF4422"/>
</dbReference>
<protein>
    <submittedName>
        <fullName evidence="2">Capsular biosynthesis protein</fullName>
    </submittedName>
</protein>
<name>A0A0R1TD43_9LACO</name>
<dbReference type="PATRIC" id="fig|1423740.3.peg.2072"/>
<comment type="caution">
    <text evidence="2">The sequence shown here is derived from an EMBL/GenBank/DDBJ whole genome shotgun (WGS) entry which is preliminary data.</text>
</comment>
<dbReference type="Pfam" id="PF14393">
    <property type="entry name" value="DUF4422"/>
    <property type="match status" value="1"/>
</dbReference>